<dbReference type="EMBL" id="JACGBB010000017">
    <property type="protein sequence ID" value="MBZ7987858.1"/>
    <property type="molecule type" value="Genomic_DNA"/>
</dbReference>
<dbReference type="Pfam" id="PF00293">
    <property type="entry name" value="NUDIX"/>
    <property type="match status" value="1"/>
</dbReference>
<protein>
    <submittedName>
        <fullName evidence="3">RNA pyrophosphohydrolase</fullName>
        <ecNumber evidence="3">3.6.1.-</ecNumber>
    </submittedName>
</protein>
<dbReference type="Proteomes" id="UP000786183">
    <property type="component" value="Unassembled WGS sequence"/>
</dbReference>
<dbReference type="RefSeq" id="WP_172231664.1">
    <property type="nucleotide sequence ID" value="NZ_CP035946.1"/>
</dbReference>
<dbReference type="EC" id="3.6.1.-" evidence="3"/>
<dbReference type="Gene3D" id="3.90.79.10">
    <property type="entry name" value="Nucleoside Triphosphate Pyrophosphohydrolase"/>
    <property type="match status" value="1"/>
</dbReference>
<dbReference type="PANTHER" id="PTHR11839:SF22">
    <property type="entry name" value="NUDIX HYDROLASE 26, CHLOROPLASTIC"/>
    <property type="match status" value="1"/>
</dbReference>
<dbReference type="PROSITE" id="PS00893">
    <property type="entry name" value="NUDIX_BOX"/>
    <property type="match status" value="1"/>
</dbReference>
<evidence type="ECO:0000313" key="4">
    <source>
        <dbReference type="Proteomes" id="UP000786183"/>
    </source>
</evidence>
<keyword evidence="1 3" id="KW-0378">Hydrolase</keyword>
<dbReference type="InterPro" id="IPR015797">
    <property type="entry name" value="NUDIX_hydrolase-like_dom_sf"/>
</dbReference>
<feature type="domain" description="Nudix hydrolase" evidence="2">
    <location>
        <begin position="3"/>
        <end position="144"/>
    </location>
</feature>
<evidence type="ECO:0000259" key="2">
    <source>
        <dbReference type="PROSITE" id="PS51462"/>
    </source>
</evidence>
<evidence type="ECO:0000256" key="1">
    <source>
        <dbReference type="ARBA" id="ARBA00022801"/>
    </source>
</evidence>
<dbReference type="NCBIfam" id="NF001938">
    <property type="entry name" value="PRK00714.1-5"/>
    <property type="match status" value="1"/>
</dbReference>
<comment type="caution">
    <text evidence="3">The sequence shown here is derived from an EMBL/GenBank/DDBJ whole genome shotgun (WGS) entry which is preliminary data.</text>
</comment>
<organism evidence="3 4">
    <name type="scientific">Campylobacter canadensis</name>
    <dbReference type="NCBI Taxonomy" id="449520"/>
    <lineage>
        <taxon>Bacteria</taxon>
        <taxon>Pseudomonadati</taxon>
        <taxon>Campylobacterota</taxon>
        <taxon>Epsilonproteobacteria</taxon>
        <taxon>Campylobacterales</taxon>
        <taxon>Campylobacteraceae</taxon>
        <taxon>Campylobacter</taxon>
    </lineage>
</organism>
<accession>A0ABS7WSV5</accession>
<dbReference type="InterPro" id="IPR000086">
    <property type="entry name" value="NUDIX_hydrolase_dom"/>
</dbReference>
<keyword evidence="4" id="KW-1185">Reference proteome</keyword>
<dbReference type="InterPro" id="IPR020084">
    <property type="entry name" value="NUDIX_hydrolase_CS"/>
</dbReference>
<name>A0ABS7WSV5_9BACT</name>
<evidence type="ECO:0000313" key="3">
    <source>
        <dbReference type="EMBL" id="MBZ7987858.1"/>
    </source>
</evidence>
<dbReference type="SUPFAM" id="SSF55811">
    <property type="entry name" value="Nudix"/>
    <property type="match status" value="1"/>
</dbReference>
<dbReference type="InterPro" id="IPR022927">
    <property type="entry name" value="RppH"/>
</dbReference>
<dbReference type="GO" id="GO:0016787">
    <property type="term" value="F:hydrolase activity"/>
    <property type="evidence" value="ECO:0007669"/>
    <property type="project" value="UniProtKB-KW"/>
</dbReference>
<gene>
    <name evidence="3" type="ORF">AVCANL283_07100</name>
</gene>
<reference evidence="3 4" key="1">
    <citation type="submission" date="2020-07" db="EMBL/GenBank/DDBJ databases">
        <title>Transfer of Campylobacter canadensis to the novel genus Avispirillum gen. nov., that also includes two novel species recovered from migratory waterfowl: Avispirillum anseris sp. nov. and Avispirillum brantae sp. nov.</title>
        <authorList>
            <person name="Miller W.G."/>
            <person name="Chapman M.H."/>
            <person name="Yee E."/>
            <person name="Inglis G.D."/>
        </authorList>
    </citation>
    <scope>NUCLEOTIDE SEQUENCE [LARGE SCALE GENOMIC DNA]</scope>
    <source>
        <strain evidence="3 4">L283</strain>
    </source>
</reference>
<dbReference type="CDD" id="cd03671">
    <property type="entry name" value="NUDIX_Ap4A_hydrolase_plant_like"/>
    <property type="match status" value="1"/>
</dbReference>
<dbReference type="NCBIfam" id="NF001936">
    <property type="entry name" value="PRK00714.1-3"/>
    <property type="match status" value="1"/>
</dbReference>
<sequence length="153" mass="18278">MKKYRKNVAAIILSPSYPYDCKIFLGKRIDMDIWQFPQGGIDDNESLKQALKRELKEEIGSNNISIIAEYPEWLSYEFPSEAIKKKYDFDGQTQKYFLVKINNLNEINLQTLEPEFVEFKFVDFKEIDKYINHFKKTIYKKVLQYFEKEGYLG</sequence>
<proteinExistence type="predicted"/>
<dbReference type="PANTHER" id="PTHR11839">
    <property type="entry name" value="UDP/ADP-SUGAR PYROPHOSPHATASE"/>
    <property type="match status" value="1"/>
</dbReference>
<dbReference type="PROSITE" id="PS51462">
    <property type="entry name" value="NUDIX"/>
    <property type="match status" value="1"/>
</dbReference>